<keyword evidence="2" id="KW-1185">Reference proteome</keyword>
<evidence type="ECO:0000313" key="1">
    <source>
        <dbReference type="EMBL" id="GJJ08073.1"/>
    </source>
</evidence>
<dbReference type="Gene3D" id="3.30.559.30">
    <property type="entry name" value="Nonribosomal peptide synthetase, condensation domain"/>
    <property type="match status" value="1"/>
</dbReference>
<sequence>MLGGSPFPPWCGPTYSADGRGSDYLSSSHEVNGRKIIDVSDFFIGVNRCDPGPCFRATEWNGRIMLSVDYNELAVERKVVQRWMDMWRELILFL</sequence>
<dbReference type="EMBL" id="BPWL01000003">
    <property type="protein sequence ID" value="GJJ08073.1"/>
    <property type="molecule type" value="Genomic_DNA"/>
</dbReference>
<evidence type="ECO:0000313" key="2">
    <source>
        <dbReference type="Proteomes" id="UP001050691"/>
    </source>
</evidence>
<reference evidence="1" key="1">
    <citation type="submission" date="2021-10" db="EMBL/GenBank/DDBJ databases">
        <title>De novo Genome Assembly of Clathrus columnatus (Basidiomycota, Fungi) Using Illumina and Nanopore Sequence Data.</title>
        <authorList>
            <person name="Ogiso-Tanaka E."/>
            <person name="Itagaki H."/>
            <person name="Hosoya T."/>
            <person name="Hosaka K."/>
        </authorList>
    </citation>
    <scope>NUCLEOTIDE SEQUENCE</scope>
    <source>
        <strain evidence="1">MO-923</strain>
    </source>
</reference>
<comment type="caution">
    <text evidence="1">The sequence shown here is derived from an EMBL/GenBank/DDBJ whole genome shotgun (WGS) entry which is preliminary data.</text>
</comment>
<name>A0AAV5A3M4_9AGAM</name>
<gene>
    <name evidence="1" type="ORF">Clacol_002280</name>
</gene>
<dbReference type="AlphaFoldDB" id="A0AAV5A3M4"/>
<protein>
    <submittedName>
        <fullName evidence="1">Uncharacterized protein</fullName>
    </submittedName>
</protein>
<organism evidence="1 2">
    <name type="scientific">Clathrus columnatus</name>
    <dbReference type="NCBI Taxonomy" id="1419009"/>
    <lineage>
        <taxon>Eukaryota</taxon>
        <taxon>Fungi</taxon>
        <taxon>Dikarya</taxon>
        <taxon>Basidiomycota</taxon>
        <taxon>Agaricomycotina</taxon>
        <taxon>Agaricomycetes</taxon>
        <taxon>Phallomycetidae</taxon>
        <taxon>Phallales</taxon>
        <taxon>Clathraceae</taxon>
        <taxon>Clathrus</taxon>
    </lineage>
</organism>
<accession>A0AAV5A3M4</accession>
<proteinExistence type="predicted"/>
<dbReference type="Proteomes" id="UP001050691">
    <property type="component" value="Unassembled WGS sequence"/>
</dbReference>